<name>A0A975P2S4_9BRAD</name>
<dbReference type="EMBL" id="CP076136">
    <property type="protein sequence ID" value="QWG26087.1"/>
    <property type="molecule type" value="Genomic_DNA"/>
</dbReference>
<dbReference type="AlphaFoldDB" id="A0A975P2S4"/>
<sequence length="128" mass="14790">MWWFTKGKRIEIWDEDIQWPIGDIEAVHRIRDICAAAADSAEKVGGFADRADNTKKKYETERYERAAKTAMEIAFKISDDLMRDSAVRQIVNLCVKANNLRTARILLRAIQSASIREDMLNDHPILRQ</sequence>
<keyword evidence="2" id="KW-1185">Reference proteome</keyword>
<reference evidence="1 2" key="1">
    <citation type="submission" date="2021-06" db="EMBL/GenBank/DDBJ databases">
        <title>Bradyrhizobium sp. S2-11-4 Genome sequencing.</title>
        <authorList>
            <person name="Jin L."/>
        </authorList>
    </citation>
    <scope>NUCLEOTIDE SEQUENCE [LARGE SCALE GENOMIC DNA]</scope>
    <source>
        <strain evidence="1 2">S2-11-4</strain>
    </source>
</reference>
<organism evidence="1 2">
    <name type="scientific">Bradyrhizobium sediminis</name>
    <dbReference type="NCBI Taxonomy" id="2840469"/>
    <lineage>
        <taxon>Bacteria</taxon>
        <taxon>Pseudomonadati</taxon>
        <taxon>Pseudomonadota</taxon>
        <taxon>Alphaproteobacteria</taxon>
        <taxon>Hyphomicrobiales</taxon>
        <taxon>Nitrobacteraceae</taxon>
        <taxon>Bradyrhizobium</taxon>
    </lineage>
</organism>
<gene>
    <name evidence="1" type="ORF">KMZ93_21090</name>
</gene>
<evidence type="ECO:0000313" key="2">
    <source>
        <dbReference type="Proteomes" id="UP000676951"/>
    </source>
</evidence>
<proteinExistence type="predicted"/>
<accession>A0A975P2S4</accession>
<evidence type="ECO:0000313" key="1">
    <source>
        <dbReference type="EMBL" id="QWG26087.1"/>
    </source>
</evidence>
<protein>
    <submittedName>
        <fullName evidence="1">Uncharacterized protein</fullName>
    </submittedName>
</protein>
<dbReference type="Proteomes" id="UP000676951">
    <property type="component" value="Chromosome"/>
</dbReference>